<dbReference type="AlphaFoldDB" id="A0A382XC11"/>
<dbReference type="SUPFAM" id="SSF52317">
    <property type="entry name" value="Class I glutamine amidotransferase-like"/>
    <property type="match status" value="1"/>
</dbReference>
<dbReference type="GO" id="GO:0000105">
    <property type="term" value="P:L-histidine biosynthetic process"/>
    <property type="evidence" value="ECO:0007669"/>
    <property type="project" value="UniProtKB-UniPathway"/>
</dbReference>
<evidence type="ECO:0000256" key="6">
    <source>
        <dbReference type="ARBA" id="ARBA00023102"/>
    </source>
</evidence>
<dbReference type="InterPro" id="IPR010139">
    <property type="entry name" value="Imidazole-glycPsynth_HisH"/>
</dbReference>
<reference evidence="11" key="1">
    <citation type="submission" date="2018-05" db="EMBL/GenBank/DDBJ databases">
        <authorList>
            <person name="Lanie J.A."/>
            <person name="Ng W.-L."/>
            <person name="Kazmierczak K.M."/>
            <person name="Andrzejewski T.M."/>
            <person name="Davidsen T.M."/>
            <person name="Wayne K.J."/>
            <person name="Tettelin H."/>
            <person name="Glass J.I."/>
            <person name="Rusch D."/>
            <person name="Podicherti R."/>
            <person name="Tsui H.-C.T."/>
            <person name="Winkler M.E."/>
        </authorList>
    </citation>
    <scope>NUCLEOTIDE SEQUENCE</scope>
</reference>
<keyword evidence="3" id="KW-0028">Amino-acid biosynthesis</keyword>
<keyword evidence="4" id="KW-0378">Hydrolase</keyword>
<dbReference type="EMBL" id="UINC01166654">
    <property type="protein sequence ID" value="SVD68726.1"/>
    <property type="molecule type" value="Genomic_DNA"/>
</dbReference>
<dbReference type="GO" id="GO:0004359">
    <property type="term" value="F:glutaminase activity"/>
    <property type="evidence" value="ECO:0007669"/>
    <property type="project" value="UniProtKB-EC"/>
</dbReference>
<dbReference type="Pfam" id="PF00117">
    <property type="entry name" value="GATase"/>
    <property type="match status" value="1"/>
</dbReference>
<keyword evidence="6" id="KW-0368">Histidine biosynthesis</keyword>
<gene>
    <name evidence="11" type="ORF">METZ01_LOCUS421580</name>
</gene>
<comment type="pathway">
    <text evidence="1">Amino-acid biosynthesis; L-histidine biosynthesis; L-histidine from 5-phospho-alpha-D-ribose 1-diphosphate: step 5/9.</text>
</comment>
<evidence type="ECO:0000256" key="7">
    <source>
        <dbReference type="ARBA" id="ARBA00023239"/>
    </source>
</evidence>
<evidence type="ECO:0000256" key="5">
    <source>
        <dbReference type="ARBA" id="ARBA00022962"/>
    </source>
</evidence>
<feature type="non-terminal residue" evidence="11">
    <location>
        <position position="202"/>
    </location>
</feature>
<keyword evidence="5" id="KW-0315">Glutamine amidotransferase</keyword>
<dbReference type="GO" id="GO:0016829">
    <property type="term" value="F:lyase activity"/>
    <property type="evidence" value="ECO:0007669"/>
    <property type="project" value="UniProtKB-KW"/>
</dbReference>
<dbReference type="InterPro" id="IPR017926">
    <property type="entry name" value="GATASE"/>
</dbReference>
<evidence type="ECO:0000256" key="2">
    <source>
        <dbReference type="ARBA" id="ARBA00011152"/>
    </source>
</evidence>
<evidence type="ECO:0000256" key="4">
    <source>
        <dbReference type="ARBA" id="ARBA00022801"/>
    </source>
</evidence>
<dbReference type="GO" id="GO:0000107">
    <property type="term" value="F:imidazoleglycerol-phosphate synthase activity"/>
    <property type="evidence" value="ECO:0007669"/>
    <property type="project" value="TreeGrafter"/>
</dbReference>
<dbReference type="UniPathway" id="UPA00031">
    <property type="reaction ID" value="UER00010"/>
</dbReference>
<evidence type="ECO:0000256" key="8">
    <source>
        <dbReference type="ARBA" id="ARBA00047838"/>
    </source>
</evidence>
<comment type="catalytic activity">
    <reaction evidence="9">
        <text>L-glutamine + H2O = L-glutamate + NH4(+)</text>
        <dbReference type="Rhea" id="RHEA:15889"/>
        <dbReference type="ChEBI" id="CHEBI:15377"/>
        <dbReference type="ChEBI" id="CHEBI:28938"/>
        <dbReference type="ChEBI" id="CHEBI:29985"/>
        <dbReference type="ChEBI" id="CHEBI:58359"/>
        <dbReference type="EC" id="3.5.1.2"/>
    </reaction>
</comment>
<evidence type="ECO:0000259" key="10">
    <source>
        <dbReference type="Pfam" id="PF00117"/>
    </source>
</evidence>
<dbReference type="InterPro" id="IPR029062">
    <property type="entry name" value="Class_I_gatase-like"/>
</dbReference>
<evidence type="ECO:0000256" key="9">
    <source>
        <dbReference type="ARBA" id="ARBA00049534"/>
    </source>
</evidence>
<evidence type="ECO:0000256" key="1">
    <source>
        <dbReference type="ARBA" id="ARBA00005091"/>
    </source>
</evidence>
<dbReference type="PANTHER" id="PTHR42701">
    <property type="entry name" value="IMIDAZOLE GLYCEROL PHOSPHATE SYNTHASE SUBUNIT HISH"/>
    <property type="match status" value="1"/>
</dbReference>
<protein>
    <recommendedName>
        <fullName evidence="10">Glutamine amidotransferase domain-containing protein</fullName>
    </recommendedName>
</protein>
<accession>A0A382XC11</accession>
<dbReference type="PANTHER" id="PTHR42701:SF1">
    <property type="entry name" value="IMIDAZOLE GLYCEROL PHOSPHATE SYNTHASE SUBUNIT HISH"/>
    <property type="match status" value="1"/>
</dbReference>
<organism evidence="11">
    <name type="scientific">marine metagenome</name>
    <dbReference type="NCBI Taxonomy" id="408172"/>
    <lineage>
        <taxon>unclassified sequences</taxon>
        <taxon>metagenomes</taxon>
        <taxon>ecological metagenomes</taxon>
    </lineage>
</organism>
<comment type="subunit">
    <text evidence="2">Heterodimer of HisH and HisF.</text>
</comment>
<dbReference type="Gene3D" id="3.40.50.880">
    <property type="match status" value="1"/>
</dbReference>
<evidence type="ECO:0000313" key="11">
    <source>
        <dbReference type="EMBL" id="SVD68726.1"/>
    </source>
</evidence>
<proteinExistence type="predicted"/>
<dbReference type="PROSITE" id="PS51273">
    <property type="entry name" value="GATASE_TYPE_1"/>
    <property type="match status" value="1"/>
</dbReference>
<name>A0A382XC11_9ZZZZ</name>
<sequence length="202" mass="23095">MEEIQYIDYGVGNKKSVVNALCYLDKKVKFVNKVELLNVHQPMILPGVGSFLHCQSELSKFGFFEPLKEMLRNNQIRRFLGICVGMQMLFEKGNEDGESNGLSIFNGQVEFLGSFVSSSKTEIITPHISWCDILNTQSHENIGKYYFIHSFGNVGTRNQVAYYKWHNRQITAIARKNGVWGMQFHPEKSGEFGLQLMDNILS</sequence>
<dbReference type="NCBIfam" id="TIGR01855">
    <property type="entry name" value="IMP_synth_hisH"/>
    <property type="match status" value="1"/>
</dbReference>
<keyword evidence="7" id="KW-0456">Lyase</keyword>
<comment type="catalytic activity">
    <reaction evidence="8">
        <text>5-[(5-phospho-1-deoxy-D-ribulos-1-ylimino)methylamino]-1-(5-phospho-beta-D-ribosyl)imidazole-4-carboxamide + L-glutamine = D-erythro-1-(imidazol-4-yl)glycerol 3-phosphate + 5-amino-1-(5-phospho-beta-D-ribosyl)imidazole-4-carboxamide + L-glutamate + H(+)</text>
        <dbReference type="Rhea" id="RHEA:24793"/>
        <dbReference type="ChEBI" id="CHEBI:15378"/>
        <dbReference type="ChEBI" id="CHEBI:29985"/>
        <dbReference type="ChEBI" id="CHEBI:58278"/>
        <dbReference type="ChEBI" id="CHEBI:58359"/>
        <dbReference type="ChEBI" id="CHEBI:58475"/>
        <dbReference type="ChEBI" id="CHEBI:58525"/>
        <dbReference type="EC" id="4.3.2.10"/>
    </reaction>
</comment>
<evidence type="ECO:0000256" key="3">
    <source>
        <dbReference type="ARBA" id="ARBA00022605"/>
    </source>
</evidence>
<dbReference type="PIRSF" id="PIRSF000495">
    <property type="entry name" value="Amidotransf_hisH"/>
    <property type="match status" value="1"/>
</dbReference>
<feature type="domain" description="Glutamine amidotransferase" evidence="10">
    <location>
        <begin position="7"/>
        <end position="191"/>
    </location>
</feature>